<protein>
    <submittedName>
        <fullName evidence="2">Jg26662 protein</fullName>
    </submittedName>
</protein>
<accession>A0A8S4QWT7</accession>
<gene>
    <name evidence="2" type="primary">jg26662</name>
    <name evidence="2" type="ORF">PAEG_LOCUS5711</name>
</gene>
<dbReference type="EMBL" id="CAKXAJ010018631">
    <property type="protein sequence ID" value="CAH2217830.1"/>
    <property type="molecule type" value="Genomic_DNA"/>
</dbReference>
<name>A0A8S4QWT7_9NEOP</name>
<keyword evidence="3" id="KW-1185">Reference proteome</keyword>
<feature type="region of interest" description="Disordered" evidence="1">
    <location>
        <begin position="1"/>
        <end position="32"/>
    </location>
</feature>
<evidence type="ECO:0000313" key="2">
    <source>
        <dbReference type="EMBL" id="CAH2217830.1"/>
    </source>
</evidence>
<comment type="caution">
    <text evidence="2">The sequence shown here is derived from an EMBL/GenBank/DDBJ whole genome shotgun (WGS) entry which is preliminary data.</text>
</comment>
<proteinExistence type="predicted"/>
<evidence type="ECO:0000313" key="3">
    <source>
        <dbReference type="Proteomes" id="UP000838756"/>
    </source>
</evidence>
<feature type="compositionally biased region" description="Polar residues" evidence="1">
    <location>
        <begin position="1"/>
        <end position="12"/>
    </location>
</feature>
<sequence>MHAQQNTNSTQADSSDGESHSSTDSAGKVGSSNVEKGILLRWNNSFLRSAQKTPPKAKTLTSTSTQTETTYYEDVVALEDTEKLLLDCTREGIHGLSALVHSEGRFKNKTVEVKLRLRQLQRLCERFIYVRKLVSKKRNAHRGIRY</sequence>
<organism evidence="2 3">
    <name type="scientific">Pararge aegeria aegeria</name>
    <dbReference type="NCBI Taxonomy" id="348720"/>
    <lineage>
        <taxon>Eukaryota</taxon>
        <taxon>Metazoa</taxon>
        <taxon>Ecdysozoa</taxon>
        <taxon>Arthropoda</taxon>
        <taxon>Hexapoda</taxon>
        <taxon>Insecta</taxon>
        <taxon>Pterygota</taxon>
        <taxon>Neoptera</taxon>
        <taxon>Endopterygota</taxon>
        <taxon>Lepidoptera</taxon>
        <taxon>Glossata</taxon>
        <taxon>Ditrysia</taxon>
        <taxon>Papilionoidea</taxon>
        <taxon>Nymphalidae</taxon>
        <taxon>Satyrinae</taxon>
        <taxon>Satyrini</taxon>
        <taxon>Parargina</taxon>
        <taxon>Pararge</taxon>
    </lineage>
</organism>
<evidence type="ECO:0000256" key="1">
    <source>
        <dbReference type="SAM" id="MobiDB-lite"/>
    </source>
</evidence>
<dbReference type="Proteomes" id="UP000838756">
    <property type="component" value="Unassembled WGS sequence"/>
</dbReference>
<reference evidence="2" key="1">
    <citation type="submission" date="2022-03" db="EMBL/GenBank/DDBJ databases">
        <authorList>
            <person name="Lindestad O."/>
        </authorList>
    </citation>
    <scope>NUCLEOTIDE SEQUENCE</scope>
</reference>
<dbReference type="AlphaFoldDB" id="A0A8S4QWT7"/>